<evidence type="ECO:0000256" key="1">
    <source>
        <dbReference type="SAM" id="SignalP"/>
    </source>
</evidence>
<keyword evidence="3" id="KW-1185">Reference proteome</keyword>
<dbReference type="RefSeq" id="WP_152574347.1">
    <property type="nucleotide sequence ID" value="NZ_VIKU02000003.1"/>
</dbReference>
<evidence type="ECO:0000313" key="3">
    <source>
        <dbReference type="Proteomes" id="UP000707206"/>
    </source>
</evidence>
<name>A0A967AT07_9FLAO</name>
<reference evidence="2" key="2">
    <citation type="submission" date="2020-03" db="EMBL/GenBank/DDBJ databases">
        <title>Flavobacteriaceae bacterium strain TP-CH-4, a member of the family Flavobacteriaceae isolated from a deep-sea seamount.</title>
        <authorList>
            <person name="Zhang D.-C."/>
        </authorList>
    </citation>
    <scope>NUCLEOTIDE SEQUENCE</scope>
    <source>
        <strain evidence="2">TP-CH-4</strain>
    </source>
</reference>
<organism evidence="2 3">
    <name type="scientific">Pelagihabitans pacificus</name>
    <dbReference type="NCBI Taxonomy" id="2696054"/>
    <lineage>
        <taxon>Bacteria</taxon>
        <taxon>Pseudomonadati</taxon>
        <taxon>Bacteroidota</taxon>
        <taxon>Flavobacteriia</taxon>
        <taxon>Flavobacteriales</taxon>
        <taxon>Flavobacteriaceae</taxon>
        <taxon>Pelagihabitans</taxon>
    </lineage>
</organism>
<dbReference type="SUPFAM" id="SSF82171">
    <property type="entry name" value="DPP6 N-terminal domain-like"/>
    <property type="match status" value="1"/>
</dbReference>
<gene>
    <name evidence="2" type="ORF">FK220_010820</name>
</gene>
<dbReference type="InterPro" id="IPR011659">
    <property type="entry name" value="WD40"/>
</dbReference>
<evidence type="ECO:0000313" key="2">
    <source>
        <dbReference type="EMBL" id="NHF59834.1"/>
    </source>
</evidence>
<dbReference type="AlphaFoldDB" id="A0A967AT07"/>
<keyword evidence="1" id="KW-0732">Signal</keyword>
<feature type="chain" id="PRO_5037063203" evidence="1">
    <location>
        <begin position="25"/>
        <end position="411"/>
    </location>
</feature>
<dbReference type="Proteomes" id="UP000707206">
    <property type="component" value="Unassembled WGS sequence"/>
</dbReference>
<reference evidence="2" key="1">
    <citation type="submission" date="2019-07" db="EMBL/GenBank/DDBJ databases">
        <authorList>
            <person name="De-Chao Zhang Q."/>
        </authorList>
    </citation>
    <scope>NUCLEOTIDE SEQUENCE</scope>
    <source>
        <strain evidence="2">TP-CH-4</strain>
    </source>
</reference>
<sequence>MKSILTYNVICACAITLFSYSLSAQTTANLNNDRFVGNDTDKQLNNYLELKKLGLTNKEIYQDLGNANFLAAKYEAALFWYDKLKEVSQSKTLSGRYQDRYEHALMKKGGGQASLDANQKDWLADVRSDYQVKKKTSKFKDFKIQSNGELLTGNALSMQRAYESLVGENPNTKGGYQAPLAMTADGNIAYFSKAIYQKPAYGIFSKKELVHKIYRAEKINGQWQNVKEVPVCPKYASAMHPAVSEDGRRLFFASNMPGTFGEFDIYVSTIGKDGRVGRAKNLGQKVNTKKNDLYPKLAAGNTLFFASEGRKGFGGLDVYMAEVGHKSVVWSANLGSDINSEDDDFSISLQKGGGMGYVLSNRGRDKNSVHRVAFSLKNKRHTTLQKREYDVLEALNDEQKIDYSSTLFEDE</sequence>
<dbReference type="Pfam" id="PF07676">
    <property type="entry name" value="PD40"/>
    <property type="match status" value="1"/>
</dbReference>
<dbReference type="EMBL" id="VIKU02000003">
    <property type="protein sequence ID" value="NHF59834.1"/>
    <property type="molecule type" value="Genomic_DNA"/>
</dbReference>
<feature type="signal peptide" evidence="1">
    <location>
        <begin position="1"/>
        <end position="24"/>
    </location>
</feature>
<accession>A0A967AT07</accession>
<proteinExistence type="predicted"/>
<protein>
    <submittedName>
        <fullName evidence="2">Cell envelope biogenesis protein OmpA</fullName>
    </submittedName>
</protein>
<comment type="caution">
    <text evidence="2">The sequence shown here is derived from an EMBL/GenBank/DDBJ whole genome shotgun (WGS) entry which is preliminary data.</text>
</comment>